<organism evidence="3 4">
    <name type="scientific">Eufriesea mexicana</name>
    <dbReference type="NCBI Taxonomy" id="516756"/>
    <lineage>
        <taxon>Eukaryota</taxon>
        <taxon>Metazoa</taxon>
        <taxon>Ecdysozoa</taxon>
        <taxon>Arthropoda</taxon>
        <taxon>Hexapoda</taxon>
        <taxon>Insecta</taxon>
        <taxon>Pterygota</taxon>
        <taxon>Neoptera</taxon>
        <taxon>Endopterygota</taxon>
        <taxon>Hymenoptera</taxon>
        <taxon>Apocrita</taxon>
        <taxon>Aculeata</taxon>
        <taxon>Apoidea</taxon>
        <taxon>Anthophila</taxon>
        <taxon>Apidae</taxon>
        <taxon>Eufriesea</taxon>
    </lineage>
</organism>
<dbReference type="GO" id="GO:0030422">
    <property type="term" value="P:siRNA processing"/>
    <property type="evidence" value="ECO:0007669"/>
    <property type="project" value="TreeGrafter"/>
</dbReference>
<name>A0A310SKS8_9HYME</name>
<protein>
    <recommendedName>
        <fullName evidence="5">DRBM domain-containing protein</fullName>
    </recommendedName>
</protein>
<dbReference type="OrthoDB" id="7692519at2759"/>
<feature type="region of interest" description="Disordered" evidence="2">
    <location>
        <begin position="125"/>
        <end position="150"/>
    </location>
</feature>
<evidence type="ECO:0000256" key="2">
    <source>
        <dbReference type="SAM" id="MobiDB-lite"/>
    </source>
</evidence>
<dbReference type="GO" id="GO:0070578">
    <property type="term" value="C:RISC-loading complex"/>
    <property type="evidence" value="ECO:0007669"/>
    <property type="project" value="TreeGrafter"/>
</dbReference>
<evidence type="ECO:0000313" key="4">
    <source>
        <dbReference type="Proteomes" id="UP000250275"/>
    </source>
</evidence>
<reference evidence="3 4" key="1">
    <citation type="submission" date="2015-07" db="EMBL/GenBank/DDBJ databases">
        <title>The genome of Eufriesea mexicana.</title>
        <authorList>
            <person name="Pan H."/>
            <person name="Kapheim K."/>
        </authorList>
    </citation>
    <scope>NUCLEOTIDE SEQUENCE [LARGE SCALE GENOMIC DNA]</scope>
    <source>
        <strain evidence="3">0111107269</strain>
        <tissue evidence="3">Whole body</tissue>
    </source>
</reference>
<dbReference type="GO" id="GO:0070920">
    <property type="term" value="P:regulation of regulatory ncRNA processing"/>
    <property type="evidence" value="ECO:0007669"/>
    <property type="project" value="TreeGrafter"/>
</dbReference>
<evidence type="ECO:0000313" key="3">
    <source>
        <dbReference type="EMBL" id="OAD54337.1"/>
    </source>
</evidence>
<keyword evidence="4" id="KW-1185">Reference proteome</keyword>
<dbReference type="GO" id="GO:0005737">
    <property type="term" value="C:cytoplasm"/>
    <property type="evidence" value="ECO:0007669"/>
    <property type="project" value="TreeGrafter"/>
</dbReference>
<dbReference type="PANTHER" id="PTHR46205:SF3">
    <property type="entry name" value="LOQUACIOUS, ISOFORM B"/>
    <property type="match status" value="1"/>
</dbReference>
<dbReference type="GO" id="GO:0035197">
    <property type="term" value="F:siRNA binding"/>
    <property type="evidence" value="ECO:0007669"/>
    <property type="project" value="TreeGrafter"/>
</dbReference>
<evidence type="ECO:0000256" key="1">
    <source>
        <dbReference type="ARBA" id="ARBA00022884"/>
    </source>
</evidence>
<dbReference type="Proteomes" id="UP000250275">
    <property type="component" value="Unassembled WGS sequence"/>
</dbReference>
<gene>
    <name evidence="3" type="ORF">WN48_08051</name>
</gene>
<dbReference type="EMBL" id="KQ764881">
    <property type="protein sequence ID" value="OAD54337.1"/>
    <property type="molecule type" value="Genomic_DNA"/>
</dbReference>
<evidence type="ECO:0008006" key="5">
    <source>
        <dbReference type="Google" id="ProtNLM"/>
    </source>
</evidence>
<dbReference type="InterPro" id="IPR051247">
    <property type="entry name" value="RLC_Component"/>
</dbReference>
<dbReference type="GO" id="GO:0016442">
    <property type="term" value="C:RISC complex"/>
    <property type="evidence" value="ECO:0007669"/>
    <property type="project" value="TreeGrafter"/>
</dbReference>
<dbReference type="PANTHER" id="PTHR46205">
    <property type="entry name" value="LOQUACIOUS, ISOFORM B"/>
    <property type="match status" value="1"/>
</dbReference>
<sequence length="460" mass="51664">MSERRDSTCRKHELPKSLQGTEDAEFVWSMITERFPNAAPLLCEMEAVIDRAEDLLQQLRTPCREIETSTSFCTQDSEESTVMISAKGSLTTESNVEESDIVSKNVAEIQVSESSIYEEEINLNSQSGNSVNKEQNNGSQSSDSFITNPSYTTKKHFSDASASLNIETNTDQIKKMHSLEEWAKIVDNAMREDTGEVQSVKKTINMFEKRINSKEIEIENYKNEESCIILHRQETCPDDSVGDSTMEIDSDRNLKNQTPIPTMDNVLNVSIKGSGDESLSKIVTQRTPLSVLEVYAKRCKVPIEYEYTTDSSHRHKSNIYVIRGNFAGFAATCRGLTKEATKNDLAAKILKMIANQQMEDKKPDTLADLTKTELLEIINLGGDDLRETAQRKLYELCLEKGDSVPTYSVEKVKTYQGLTYVATCSALGYTSEGRGVRECVAKKAAADELYHQYCENKKQD</sequence>
<dbReference type="GO" id="GO:0003725">
    <property type="term" value="F:double-stranded RNA binding"/>
    <property type="evidence" value="ECO:0007669"/>
    <property type="project" value="TreeGrafter"/>
</dbReference>
<dbReference type="AlphaFoldDB" id="A0A310SKS8"/>
<proteinExistence type="predicted"/>
<dbReference type="CDD" id="cd00048">
    <property type="entry name" value="DSRM_SF"/>
    <property type="match status" value="1"/>
</dbReference>
<dbReference type="GO" id="GO:0005634">
    <property type="term" value="C:nucleus"/>
    <property type="evidence" value="ECO:0007669"/>
    <property type="project" value="TreeGrafter"/>
</dbReference>
<dbReference type="Gene3D" id="3.30.160.20">
    <property type="match status" value="2"/>
</dbReference>
<keyword evidence="1" id="KW-0694">RNA-binding</keyword>
<accession>A0A310SKS8</accession>